<dbReference type="OrthoDB" id="9805828at2"/>
<evidence type="ECO:0000259" key="8">
    <source>
        <dbReference type="PROSITE" id="PS51007"/>
    </source>
</evidence>
<dbReference type="PROSITE" id="PS51007">
    <property type="entry name" value="CYTC"/>
    <property type="match status" value="1"/>
</dbReference>
<evidence type="ECO:0000313" key="9">
    <source>
        <dbReference type="EMBL" id="TCS61782.1"/>
    </source>
</evidence>
<dbReference type="Proteomes" id="UP000295304">
    <property type="component" value="Unassembled WGS sequence"/>
</dbReference>
<keyword evidence="7" id="KW-0732">Signal</keyword>
<evidence type="ECO:0000256" key="7">
    <source>
        <dbReference type="SAM" id="SignalP"/>
    </source>
</evidence>
<keyword evidence="5 6" id="KW-0408">Iron</keyword>
<sequence>MTKRTIFSLVIAAAFMTNAAIAAADTGEGEKLFKKKCGSCHKMDKNVVGPKLKGVVGRKAGSTDFPNYKALKDADFVWDEEKLSAWIANPKKFIGKRTAMVGKVRSAEDRKAIIAYLKSFQ</sequence>
<dbReference type="RefSeq" id="WP_132939482.1">
    <property type="nucleotide sequence ID" value="NZ_CP119676.1"/>
</dbReference>
<feature type="domain" description="Cytochrome c" evidence="8">
    <location>
        <begin position="24"/>
        <end position="121"/>
    </location>
</feature>
<dbReference type="PANTHER" id="PTHR11961">
    <property type="entry name" value="CYTOCHROME C"/>
    <property type="match status" value="1"/>
</dbReference>
<dbReference type="InterPro" id="IPR002327">
    <property type="entry name" value="Cyt_c_1A/1B"/>
</dbReference>
<keyword evidence="10" id="KW-1185">Reference proteome</keyword>
<proteinExistence type="predicted"/>
<accession>A0A4R3J8G9</accession>
<comment type="caution">
    <text evidence="9">The sequence shown here is derived from an EMBL/GenBank/DDBJ whole genome shotgun (WGS) entry which is preliminary data.</text>
</comment>
<dbReference type="SUPFAM" id="SSF46626">
    <property type="entry name" value="Cytochrome c"/>
    <property type="match status" value="1"/>
</dbReference>
<evidence type="ECO:0000256" key="2">
    <source>
        <dbReference type="ARBA" id="ARBA00022617"/>
    </source>
</evidence>
<dbReference type="Pfam" id="PF00034">
    <property type="entry name" value="Cytochrom_C"/>
    <property type="match status" value="1"/>
</dbReference>
<dbReference type="GO" id="GO:0046872">
    <property type="term" value="F:metal ion binding"/>
    <property type="evidence" value="ECO:0007669"/>
    <property type="project" value="UniProtKB-KW"/>
</dbReference>
<keyword evidence="2 6" id="KW-0349">Heme</keyword>
<protein>
    <submittedName>
        <fullName evidence="9">Cytochrome c</fullName>
    </submittedName>
</protein>
<dbReference type="GO" id="GO:0009055">
    <property type="term" value="F:electron transfer activity"/>
    <property type="evidence" value="ECO:0007669"/>
    <property type="project" value="InterPro"/>
</dbReference>
<organism evidence="9 10">
    <name type="scientific">Varunaivibrio sulfuroxidans</name>
    <dbReference type="NCBI Taxonomy" id="1773489"/>
    <lineage>
        <taxon>Bacteria</taxon>
        <taxon>Pseudomonadati</taxon>
        <taxon>Pseudomonadota</taxon>
        <taxon>Alphaproteobacteria</taxon>
        <taxon>Rhodospirillales</taxon>
        <taxon>Magnetovibrionaceae</taxon>
        <taxon>Varunaivibrio</taxon>
    </lineage>
</organism>
<reference evidence="9 10" key="1">
    <citation type="submission" date="2019-03" db="EMBL/GenBank/DDBJ databases">
        <title>Genomic Encyclopedia of Type Strains, Phase IV (KMG-IV): sequencing the most valuable type-strain genomes for metagenomic binning, comparative biology and taxonomic classification.</title>
        <authorList>
            <person name="Goeker M."/>
        </authorList>
    </citation>
    <scope>NUCLEOTIDE SEQUENCE [LARGE SCALE GENOMIC DNA]</scope>
    <source>
        <strain evidence="9 10">DSM 101688</strain>
    </source>
</reference>
<feature type="signal peptide" evidence="7">
    <location>
        <begin position="1"/>
        <end position="22"/>
    </location>
</feature>
<name>A0A4R3J8G9_9PROT</name>
<evidence type="ECO:0000256" key="3">
    <source>
        <dbReference type="ARBA" id="ARBA00022723"/>
    </source>
</evidence>
<evidence type="ECO:0000313" key="10">
    <source>
        <dbReference type="Proteomes" id="UP000295304"/>
    </source>
</evidence>
<dbReference type="EMBL" id="SLZW01000007">
    <property type="protein sequence ID" value="TCS61782.1"/>
    <property type="molecule type" value="Genomic_DNA"/>
</dbReference>
<dbReference type="InterPro" id="IPR009056">
    <property type="entry name" value="Cyt_c-like_dom"/>
</dbReference>
<dbReference type="GO" id="GO:0020037">
    <property type="term" value="F:heme binding"/>
    <property type="evidence" value="ECO:0007669"/>
    <property type="project" value="InterPro"/>
</dbReference>
<evidence type="ECO:0000256" key="6">
    <source>
        <dbReference type="PROSITE-ProRule" id="PRU00433"/>
    </source>
</evidence>
<evidence type="ECO:0000256" key="4">
    <source>
        <dbReference type="ARBA" id="ARBA00022982"/>
    </source>
</evidence>
<feature type="chain" id="PRO_5020533105" evidence="7">
    <location>
        <begin position="23"/>
        <end position="121"/>
    </location>
</feature>
<keyword evidence="1" id="KW-0813">Transport</keyword>
<evidence type="ECO:0000256" key="5">
    <source>
        <dbReference type="ARBA" id="ARBA00023004"/>
    </source>
</evidence>
<dbReference type="AlphaFoldDB" id="A0A4R3J8G9"/>
<dbReference type="PRINTS" id="PR00604">
    <property type="entry name" value="CYTCHRMECIAB"/>
</dbReference>
<keyword evidence="4" id="KW-0249">Electron transport</keyword>
<evidence type="ECO:0000256" key="1">
    <source>
        <dbReference type="ARBA" id="ARBA00022448"/>
    </source>
</evidence>
<gene>
    <name evidence="9" type="ORF">EDD55_107191</name>
</gene>
<dbReference type="Gene3D" id="1.10.760.10">
    <property type="entry name" value="Cytochrome c-like domain"/>
    <property type="match status" value="1"/>
</dbReference>
<keyword evidence="3 6" id="KW-0479">Metal-binding</keyword>
<dbReference type="InterPro" id="IPR036909">
    <property type="entry name" value="Cyt_c-like_dom_sf"/>
</dbReference>